<dbReference type="Gene3D" id="1.20.1260.10">
    <property type="match status" value="1"/>
</dbReference>
<evidence type="ECO:0000259" key="3">
    <source>
        <dbReference type="Pfam" id="PF13628"/>
    </source>
</evidence>
<dbReference type="RefSeq" id="WP_132644858.1">
    <property type="nucleotide sequence ID" value="NZ_CP181386.1"/>
</dbReference>
<dbReference type="OrthoDB" id="118677at2"/>
<evidence type="ECO:0000313" key="5">
    <source>
        <dbReference type="Proteomes" id="UP000295106"/>
    </source>
</evidence>
<evidence type="ECO:0000256" key="2">
    <source>
        <dbReference type="SAM" id="SignalP"/>
    </source>
</evidence>
<dbReference type="EMBL" id="SLXD01000002">
    <property type="protein sequence ID" value="TCP04342.1"/>
    <property type="molecule type" value="Genomic_DNA"/>
</dbReference>
<evidence type="ECO:0000313" key="4">
    <source>
        <dbReference type="EMBL" id="TCP04342.1"/>
    </source>
</evidence>
<feature type="domain" description="DUF4142" evidence="3">
    <location>
        <begin position="51"/>
        <end position="185"/>
    </location>
</feature>
<dbReference type="InterPro" id="IPR012347">
    <property type="entry name" value="Ferritin-like"/>
</dbReference>
<dbReference type="PANTHER" id="PTHR38593:SF1">
    <property type="entry name" value="BLR2558 PROTEIN"/>
    <property type="match status" value="1"/>
</dbReference>
<organism evidence="4 5">
    <name type="scientific">Rubrivivax gelatinosus</name>
    <name type="common">Rhodocyclus gelatinosus</name>
    <name type="synonym">Rhodopseudomonas gelatinosa</name>
    <dbReference type="NCBI Taxonomy" id="28068"/>
    <lineage>
        <taxon>Bacteria</taxon>
        <taxon>Pseudomonadati</taxon>
        <taxon>Pseudomonadota</taxon>
        <taxon>Betaproteobacteria</taxon>
        <taxon>Burkholderiales</taxon>
        <taxon>Sphaerotilaceae</taxon>
        <taxon>Rubrivivax</taxon>
    </lineage>
</organism>
<protein>
    <submittedName>
        <fullName evidence="4">Putative membrane protein</fullName>
    </submittedName>
</protein>
<dbReference type="Pfam" id="PF13628">
    <property type="entry name" value="DUF4142"/>
    <property type="match status" value="1"/>
</dbReference>
<comment type="caution">
    <text evidence="4">The sequence shown here is derived from an EMBL/GenBank/DDBJ whole genome shotgun (WGS) entry which is preliminary data.</text>
</comment>
<accession>A0A4R2MC71</accession>
<feature type="region of interest" description="Disordered" evidence="1">
    <location>
        <begin position="23"/>
        <end position="51"/>
    </location>
</feature>
<dbReference type="AlphaFoldDB" id="A0A4R2MC71"/>
<name>A0A4R2MC71_RUBGE</name>
<gene>
    <name evidence="4" type="ORF">EV684_10295</name>
</gene>
<evidence type="ECO:0000256" key="1">
    <source>
        <dbReference type="SAM" id="MobiDB-lite"/>
    </source>
</evidence>
<feature type="signal peptide" evidence="2">
    <location>
        <begin position="1"/>
        <end position="26"/>
    </location>
</feature>
<dbReference type="GeneID" id="99685117"/>
<proteinExistence type="predicted"/>
<sequence>MTDTRPLRPIRIALALALAAGTGAAAAQTAPTAPPPGASAAPADREVSRGDRRFLEEASAGGMAEVALGSMARERGGSAPVRQFGERMVADHGRANEELTRLATARGVGTPTDSDRRHRRTMERLGTLQGAEFDRGFAEAMVDDHERTVKLFEAQSRRGEDAEIKAFATRTLPTLREHLQGARALRDSVQAAR</sequence>
<reference evidence="4 5" key="1">
    <citation type="submission" date="2019-03" db="EMBL/GenBank/DDBJ databases">
        <title>Genomic Encyclopedia of Type Strains, Phase IV (KMG-IV): sequencing the most valuable type-strain genomes for metagenomic binning, comparative biology and taxonomic classification.</title>
        <authorList>
            <person name="Goeker M."/>
        </authorList>
    </citation>
    <scope>NUCLEOTIDE SEQUENCE [LARGE SCALE GENOMIC DNA]</scope>
    <source>
        <strain evidence="4 5">DSM 1709</strain>
    </source>
</reference>
<dbReference type="PANTHER" id="PTHR38593">
    <property type="entry name" value="BLR2558 PROTEIN"/>
    <property type="match status" value="1"/>
</dbReference>
<dbReference type="InterPro" id="IPR025419">
    <property type="entry name" value="DUF4142"/>
</dbReference>
<dbReference type="Proteomes" id="UP000295106">
    <property type="component" value="Unassembled WGS sequence"/>
</dbReference>
<feature type="chain" id="PRO_5020493434" evidence="2">
    <location>
        <begin position="27"/>
        <end position="193"/>
    </location>
</feature>
<keyword evidence="2" id="KW-0732">Signal</keyword>